<proteinExistence type="predicted"/>
<gene>
    <name evidence="2" type="ORF">CBER1_07889</name>
</gene>
<feature type="signal peptide" evidence="1">
    <location>
        <begin position="1"/>
        <end position="18"/>
    </location>
</feature>
<evidence type="ECO:0000256" key="1">
    <source>
        <dbReference type="SAM" id="SignalP"/>
    </source>
</evidence>
<dbReference type="EMBL" id="PNEN01001759">
    <property type="protein sequence ID" value="PPJ51303.1"/>
    <property type="molecule type" value="Genomic_DNA"/>
</dbReference>
<reference evidence="3" key="1">
    <citation type="journal article" date="2017" name="bioRxiv">
        <title>Conservation of a gene cluster reveals novel cercosporin biosynthetic mechanisms and extends production to the genus Colletotrichum.</title>
        <authorList>
            <person name="de Jonge R."/>
            <person name="Ebert M.K."/>
            <person name="Huitt-Roehl C.R."/>
            <person name="Pal P."/>
            <person name="Suttle J.C."/>
            <person name="Spanner R.E."/>
            <person name="Neubauer J.D."/>
            <person name="Jurick W.M.II."/>
            <person name="Stott K.A."/>
            <person name="Secor G.A."/>
            <person name="Thomma B.P.H.J."/>
            <person name="Van de Peer Y."/>
            <person name="Townsend C.A."/>
            <person name="Bolton M.D."/>
        </authorList>
    </citation>
    <scope>NUCLEOTIDE SEQUENCE [LARGE SCALE GENOMIC DNA]</scope>
    <source>
        <strain evidence="3">CBS538.71</strain>
    </source>
</reference>
<evidence type="ECO:0000313" key="3">
    <source>
        <dbReference type="Proteomes" id="UP000237631"/>
    </source>
</evidence>
<protein>
    <submittedName>
        <fullName evidence="2">Uncharacterized protein</fullName>
    </submittedName>
</protein>
<feature type="chain" id="PRO_5015641981" evidence="1">
    <location>
        <begin position="19"/>
        <end position="230"/>
    </location>
</feature>
<accession>A0A2S6BV04</accession>
<comment type="caution">
    <text evidence="2">The sequence shown here is derived from an EMBL/GenBank/DDBJ whole genome shotgun (WGS) entry which is preliminary data.</text>
</comment>
<dbReference type="Proteomes" id="UP000237631">
    <property type="component" value="Unassembled WGS sequence"/>
</dbReference>
<organism evidence="2 3">
    <name type="scientific">Cercospora berteroae</name>
    <dbReference type="NCBI Taxonomy" id="357750"/>
    <lineage>
        <taxon>Eukaryota</taxon>
        <taxon>Fungi</taxon>
        <taxon>Dikarya</taxon>
        <taxon>Ascomycota</taxon>
        <taxon>Pezizomycotina</taxon>
        <taxon>Dothideomycetes</taxon>
        <taxon>Dothideomycetidae</taxon>
        <taxon>Mycosphaerellales</taxon>
        <taxon>Mycosphaerellaceae</taxon>
        <taxon>Cercospora</taxon>
    </lineage>
</organism>
<keyword evidence="1" id="KW-0732">Signal</keyword>
<dbReference type="AlphaFoldDB" id="A0A2S6BV04"/>
<keyword evidence="3" id="KW-1185">Reference proteome</keyword>
<name>A0A2S6BV04_9PEZI</name>
<evidence type="ECO:0000313" key="2">
    <source>
        <dbReference type="EMBL" id="PPJ51303.1"/>
    </source>
</evidence>
<sequence length="230" mass="24507">MISAKVFNLLPMIGLCTAAAVTVIPKIDSASLTPEFEAFRIEVLAEAPHRSIWNLVKSDLEALVPGIQCNLAFNVTTERLALSSDIQTIEDSLRPLFPEIQCEGLIEWDLLDTAFDGNLVSRQIDLHERQDKTNAHIDQHQRQTLTAVTAEEHKTITFCARANRPGNCRLCVAGFTAAAVGEAGVCAAAAYAATALTGGVAAPIAWAGLASCSAAVLANLGASLTGCWYR</sequence>
<dbReference type="OrthoDB" id="10312758at2759"/>